<evidence type="ECO:0000313" key="12">
    <source>
        <dbReference type="EMBL" id="PFG16011.1"/>
    </source>
</evidence>
<dbReference type="InterPro" id="IPR017736">
    <property type="entry name" value="Glyco_hydro_1_beta-glucosidase"/>
</dbReference>
<dbReference type="GO" id="GO:0030245">
    <property type="term" value="P:cellulose catabolic process"/>
    <property type="evidence" value="ECO:0007669"/>
    <property type="project" value="UniProtKB-KW"/>
</dbReference>
<dbReference type="PRINTS" id="PR00131">
    <property type="entry name" value="GLHYDRLASE1"/>
</dbReference>
<evidence type="ECO:0000256" key="2">
    <source>
        <dbReference type="ARBA" id="ARBA00010838"/>
    </source>
</evidence>
<keyword evidence="8" id="KW-0624">Polysaccharide degradation</keyword>
<feature type="binding site" evidence="10">
    <location>
        <position position="405"/>
    </location>
    <ligand>
        <name>substrate</name>
    </ligand>
</feature>
<dbReference type="Pfam" id="PF00232">
    <property type="entry name" value="Glyco_hydro_1"/>
    <property type="match status" value="1"/>
</dbReference>
<evidence type="ECO:0000256" key="11">
    <source>
        <dbReference type="RuleBase" id="RU361175"/>
    </source>
</evidence>
<comment type="catalytic activity">
    <reaction evidence="1 11">
        <text>Hydrolysis of terminal, non-reducing beta-D-glucosyl residues with release of beta-D-glucose.</text>
        <dbReference type="EC" id="3.2.1.21"/>
    </reaction>
</comment>
<dbReference type="PANTHER" id="PTHR10353">
    <property type="entry name" value="GLYCOSYL HYDROLASE"/>
    <property type="match status" value="1"/>
</dbReference>
<dbReference type="AlphaFoldDB" id="A0A2A9CP87"/>
<feature type="binding site" evidence="10">
    <location>
        <position position="19"/>
    </location>
    <ligand>
        <name>substrate</name>
    </ligand>
</feature>
<evidence type="ECO:0000256" key="4">
    <source>
        <dbReference type="ARBA" id="ARBA00022801"/>
    </source>
</evidence>
<dbReference type="PANTHER" id="PTHR10353:SF36">
    <property type="entry name" value="LP05116P"/>
    <property type="match status" value="1"/>
</dbReference>
<reference evidence="12 13" key="1">
    <citation type="submission" date="2017-10" db="EMBL/GenBank/DDBJ databases">
        <title>Sequencing the genomes of 1000 actinobacteria strains.</title>
        <authorList>
            <person name="Klenk H.-P."/>
        </authorList>
    </citation>
    <scope>NUCLEOTIDE SEQUENCE [LARGE SCALE GENOMIC DNA]</scope>
    <source>
        <strain evidence="12 13">DSM 15597</strain>
    </source>
</reference>
<feature type="binding site" evidence="10">
    <location>
        <position position="291"/>
    </location>
    <ligand>
        <name>substrate</name>
    </ligand>
</feature>
<dbReference type="Gene3D" id="3.20.20.80">
    <property type="entry name" value="Glycosidases"/>
    <property type="match status" value="1"/>
</dbReference>
<dbReference type="SUPFAM" id="SSF51445">
    <property type="entry name" value="(Trans)glycosidases"/>
    <property type="match status" value="1"/>
</dbReference>
<organism evidence="12 13">
    <name type="scientific">Propionicimonas paludicola</name>
    <dbReference type="NCBI Taxonomy" id="185243"/>
    <lineage>
        <taxon>Bacteria</taxon>
        <taxon>Bacillati</taxon>
        <taxon>Actinomycetota</taxon>
        <taxon>Actinomycetes</taxon>
        <taxon>Propionibacteriales</taxon>
        <taxon>Nocardioidaceae</taxon>
        <taxon>Propionicimonas</taxon>
    </lineage>
</organism>
<gene>
    <name evidence="12" type="ORF">ATK74_0536</name>
</gene>
<dbReference type="GO" id="GO:0005829">
    <property type="term" value="C:cytosol"/>
    <property type="evidence" value="ECO:0007669"/>
    <property type="project" value="TreeGrafter"/>
</dbReference>
<keyword evidence="5" id="KW-0136">Cellulose degradation</keyword>
<evidence type="ECO:0000256" key="9">
    <source>
        <dbReference type="PIRSR" id="PIRSR617736-1"/>
    </source>
</evidence>
<dbReference type="Proteomes" id="UP000226079">
    <property type="component" value="Unassembled WGS sequence"/>
</dbReference>
<name>A0A2A9CP87_9ACTN</name>
<keyword evidence="4 11" id="KW-0378">Hydrolase</keyword>
<evidence type="ECO:0000256" key="7">
    <source>
        <dbReference type="ARBA" id="ARBA00023295"/>
    </source>
</evidence>
<dbReference type="GO" id="GO:0008422">
    <property type="term" value="F:beta-glucosidase activity"/>
    <property type="evidence" value="ECO:0007669"/>
    <property type="project" value="UniProtKB-EC"/>
</dbReference>
<dbReference type="FunFam" id="3.20.20.80:FF:000004">
    <property type="entry name" value="Beta-glucosidase 6-phospho-beta-glucosidase"/>
    <property type="match status" value="1"/>
</dbReference>
<evidence type="ECO:0000256" key="3">
    <source>
        <dbReference type="ARBA" id="ARBA00012744"/>
    </source>
</evidence>
<dbReference type="NCBIfam" id="TIGR03356">
    <property type="entry name" value="BGL"/>
    <property type="match status" value="1"/>
</dbReference>
<dbReference type="RefSeq" id="WP_098459589.1">
    <property type="nucleotide sequence ID" value="NZ_PDJC01000001.1"/>
</dbReference>
<keyword evidence="7 11" id="KW-0326">Glycosidase</keyword>
<dbReference type="InterPro" id="IPR017853">
    <property type="entry name" value="GH"/>
</dbReference>
<feature type="active site" description="Nucleophile" evidence="9">
    <location>
        <position position="357"/>
    </location>
</feature>
<dbReference type="OrthoDB" id="9765195at2"/>
<evidence type="ECO:0000256" key="8">
    <source>
        <dbReference type="ARBA" id="ARBA00023326"/>
    </source>
</evidence>
<evidence type="ECO:0000256" key="5">
    <source>
        <dbReference type="ARBA" id="ARBA00023001"/>
    </source>
</evidence>
<feature type="binding site" evidence="10">
    <location>
        <position position="160"/>
    </location>
    <ligand>
        <name>substrate</name>
    </ligand>
</feature>
<keyword evidence="6" id="KW-0119">Carbohydrate metabolism</keyword>
<protein>
    <recommendedName>
        <fullName evidence="3 11">Beta-glucosidase</fullName>
        <ecNumber evidence="3 11">3.2.1.21</ecNumber>
    </recommendedName>
</protein>
<comment type="similarity">
    <text evidence="2 11">Belongs to the glycosyl hydrolase 1 family.</text>
</comment>
<proteinExistence type="inferred from homology"/>
<comment type="caution">
    <text evidence="12">The sequence shown here is derived from an EMBL/GenBank/DDBJ whole genome shotgun (WGS) entry which is preliminary data.</text>
</comment>
<evidence type="ECO:0000313" key="13">
    <source>
        <dbReference type="Proteomes" id="UP000226079"/>
    </source>
</evidence>
<evidence type="ECO:0000256" key="1">
    <source>
        <dbReference type="ARBA" id="ARBA00000448"/>
    </source>
</evidence>
<evidence type="ECO:0000256" key="6">
    <source>
        <dbReference type="ARBA" id="ARBA00023277"/>
    </source>
</evidence>
<feature type="active site" description="Proton donor" evidence="9">
    <location>
        <position position="161"/>
    </location>
</feature>
<accession>A0A2A9CP87</accession>
<feature type="binding site" evidence="10">
    <location>
        <begin position="412"/>
        <end position="413"/>
    </location>
    <ligand>
        <name>substrate</name>
    </ligand>
</feature>
<evidence type="ECO:0000256" key="10">
    <source>
        <dbReference type="PIRSR" id="PIRSR617736-2"/>
    </source>
</evidence>
<dbReference type="PROSITE" id="PS00653">
    <property type="entry name" value="GLYCOSYL_HYDROL_F1_2"/>
    <property type="match status" value="1"/>
</dbReference>
<dbReference type="EMBL" id="PDJC01000001">
    <property type="protein sequence ID" value="PFG16011.1"/>
    <property type="molecule type" value="Genomic_DNA"/>
</dbReference>
<keyword evidence="13" id="KW-1185">Reference proteome</keyword>
<dbReference type="InterPro" id="IPR033132">
    <property type="entry name" value="GH_1_N_CS"/>
</dbReference>
<dbReference type="EC" id="3.2.1.21" evidence="3 11"/>
<dbReference type="InterPro" id="IPR001360">
    <property type="entry name" value="Glyco_hydro_1"/>
</dbReference>
<sequence>MTIQFPDHFFFGTATAAYQIEGAADLDGRKESIWDVFSRVPGAVANGDNGDVACDHYHRYREDVALMADLGMSTYRFSVSWPRVMDGDRINPAGMDFYSRLVDELLEKGIDPWLTLYHWDLPADLPGGWTNRDTAKKFVDYSLAVHDRLGDRVRTWTTLNEPWCSAFLGYGSGEHAPGHKDPVEAFQAAHHLLLAHGWTIQALRQADPEASLGITLNFSPALPATDDPADRDVTRRIDQTFFRIFTEPIFHGAYPSDLLEDAKAYWPADLVQDGDLAAISAPIDVLGVNYYSTSVFRAGEPSWGGPHLLAPDAAYVSRGLPVTDMGWDIDPGGLRDLLVQLQEEYVGPAGAALVITENGSAWAEEPDADGFVDDTDTRLAYLRDHLIACREAIDAGVNLRGYLTWSLIDNFEWSFGYAKKFGIVAMDADLNRVPKASALWYSQVARTHQFG</sequence>
<feature type="binding site" evidence="10">
    <location>
        <position position="118"/>
    </location>
    <ligand>
        <name>substrate</name>
    </ligand>
</feature>